<accession>A0ABU1TP58</accession>
<name>A0ABU1TP58_9FLAO</name>
<dbReference type="Proteomes" id="UP001255185">
    <property type="component" value="Unassembled WGS sequence"/>
</dbReference>
<evidence type="ECO:0000313" key="1">
    <source>
        <dbReference type="EMBL" id="MDR6967238.1"/>
    </source>
</evidence>
<dbReference type="EMBL" id="JAVDVI010000004">
    <property type="protein sequence ID" value="MDR6967238.1"/>
    <property type="molecule type" value="Genomic_DNA"/>
</dbReference>
<reference evidence="1 2" key="1">
    <citation type="submission" date="2023-07" db="EMBL/GenBank/DDBJ databases">
        <title>Sorghum-associated microbial communities from plants grown in Nebraska, USA.</title>
        <authorList>
            <person name="Schachtman D."/>
        </authorList>
    </citation>
    <scope>NUCLEOTIDE SEQUENCE [LARGE SCALE GENOMIC DNA]</scope>
    <source>
        <strain evidence="1 2">3773</strain>
    </source>
</reference>
<evidence type="ECO:0008006" key="3">
    <source>
        <dbReference type="Google" id="ProtNLM"/>
    </source>
</evidence>
<comment type="caution">
    <text evidence="1">The sequence shown here is derived from an EMBL/GenBank/DDBJ whole genome shotgun (WGS) entry which is preliminary data.</text>
</comment>
<gene>
    <name evidence="1" type="ORF">J2X31_001245</name>
</gene>
<sequence>MKRFFSFLVLAVLFTGCDDGDMQEVSFEFNESAAGSCNSNASSFFIYKTTDQRALILKLAERNFTNTVTSDSLAQQGGAISLDIDTNNQLIYRVYNDNITPTTMCPPNGVPAAYPVVTEERRAINGGKMFIRTTPIRSEENANGSTTITEYLHTISFSDITFITADGVQRNESLPPVTYRTPASSFNFTNLSSVQICAENNHTLLFRYLNDKAMTLRLSEADAAFLFSNDISAPKVRYLNSENILNYRFFSRTDITPLTNNYFCSVTQPDLPSVRYIWTGNSSVDQNTGVIEVVTEQTDDNLFKHTITLKNVTMARASQNFKLERDFIFGEVETTTVP</sequence>
<evidence type="ECO:0000313" key="2">
    <source>
        <dbReference type="Proteomes" id="UP001255185"/>
    </source>
</evidence>
<proteinExistence type="predicted"/>
<keyword evidence="2" id="KW-1185">Reference proteome</keyword>
<dbReference type="PROSITE" id="PS51257">
    <property type="entry name" value="PROKAR_LIPOPROTEIN"/>
    <property type="match status" value="1"/>
</dbReference>
<protein>
    <recommendedName>
        <fullName evidence="3">Lipoprotein</fullName>
    </recommendedName>
</protein>
<organism evidence="1 2">
    <name type="scientific">Flavobacterium arsenatis</name>
    <dbReference type="NCBI Taxonomy" id="1484332"/>
    <lineage>
        <taxon>Bacteria</taxon>
        <taxon>Pseudomonadati</taxon>
        <taxon>Bacteroidota</taxon>
        <taxon>Flavobacteriia</taxon>
        <taxon>Flavobacteriales</taxon>
        <taxon>Flavobacteriaceae</taxon>
        <taxon>Flavobacterium</taxon>
    </lineage>
</organism>
<dbReference type="RefSeq" id="WP_310025266.1">
    <property type="nucleotide sequence ID" value="NZ_JAVDVI010000004.1"/>
</dbReference>